<dbReference type="Proteomes" id="UP000015105">
    <property type="component" value="Chromosome 1D"/>
</dbReference>
<reference evidence="1" key="3">
    <citation type="journal article" date="2017" name="Nature">
        <title>Genome sequence of the progenitor of the wheat D genome Aegilops tauschii.</title>
        <authorList>
            <person name="Luo M.C."/>
            <person name="Gu Y.Q."/>
            <person name="Puiu D."/>
            <person name="Wang H."/>
            <person name="Twardziok S.O."/>
            <person name="Deal K.R."/>
            <person name="Huo N."/>
            <person name="Zhu T."/>
            <person name="Wang L."/>
            <person name="Wang Y."/>
            <person name="McGuire P.E."/>
            <person name="Liu S."/>
            <person name="Long H."/>
            <person name="Ramasamy R.K."/>
            <person name="Rodriguez J.C."/>
            <person name="Van S.L."/>
            <person name="Yuan L."/>
            <person name="Wang Z."/>
            <person name="Xia Z."/>
            <person name="Xiao L."/>
            <person name="Anderson O.D."/>
            <person name="Ouyang S."/>
            <person name="Liang Y."/>
            <person name="Zimin A.V."/>
            <person name="Pertea G."/>
            <person name="Qi P."/>
            <person name="Bennetzen J.L."/>
            <person name="Dai X."/>
            <person name="Dawson M.W."/>
            <person name="Muller H.G."/>
            <person name="Kugler K."/>
            <person name="Rivarola-Duarte L."/>
            <person name="Spannagl M."/>
            <person name="Mayer K.F.X."/>
            <person name="Lu F.H."/>
            <person name="Bevan M.W."/>
            <person name="Leroy P."/>
            <person name="Li P."/>
            <person name="You F.M."/>
            <person name="Sun Q."/>
            <person name="Liu Z."/>
            <person name="Lyons E."/>
            <person name="Wicker T."/>
            <person name="Salzberg S.L."/>
            <person name="Devos K.M."/>
            <person name="Dvorak J."/>
        </authorList>
    </citation>
    <scope>NUCLEOTIDE SEQUENCE [LARGE SCALE GENOMIC DNA]</scope>
    <source>
        <strain evidence="1">cv. AL8/78</strain>
    </source>
</reference>
<reference evidence="2" key="1">
    <citation type="journal article" date="2014" name="Science">
        <title>Ancient hybridizations among the ancestral genomes of bread wheat.</title>
        <authorList>
            <consortium name="International Wheat Genome Sequencing Consortium,"/>
            <person name="Marcussen T."/>
            <person name="Sandve S.R."/>
            <person name="Heier L."/>
            <person name="Spannagl M."/>
            <person name="Pfeifer M."/>
            <person name="Jakobsen K.S."/>
            <person name="Wulff B.B."/>
            <person name="Steuernagel B."/>
            <person name="Mayer K.F."/>
            <person name="Olsen O.A."/>
        </authorList>
    </citation>
    <scope>NUCLEOTIDE SEQUENCE [LARGE SCALE GENOMIC DNA]</scope>
    <source>
        <strain evidence="2">cv. AL8/78</strain>
    </source>
</reference>
<keyword evidence="2" id="KW-1185">Reference proteome</keyword>
<organism evidence="1 2">
    <name type="scientific">Aegilops tauschii subsp. strangulata</name>
    <name type="common">Goatgrass</name>
    <dbReference type="NCBI Taxonomy" id="200361"/>
    <lineage>
        <taxon>Eukaryota</taxon>
        <taxon>Viridiplantae</taxon>
        <taxon>Streptophyta</taxon>
        <taxon>Embryophyta</taxon>
        <taxon>Tracheophyta</taxon>
        <taxon>Spermatophyta</taxon>
        <taxon>Magnoliopsida</taxon>
        <taxon>Liliopsida</taxon>
        <taxon>Poales</taxon>
        <taxon>Poaceae</taxon>
        <taxon>BOP clade</taxon>
        <taxon>Pooideae</taxon>
        <taxon>Triticodae</taxon>
        <taxon>Triticeae</taxon>
        <taxon>Triticinae</taxon>
        <taxon>Aegilops</taxon>
    </lineage>
</organism>
<name>A0A453A1I3_AEGTS</name>
<accession>A0A453A1I3</accession>
<dbReference type="Gramene" id="AET1Gv21006200.2">
    <property type="protein sequence ID" value="AET1Gv21006200.2"/>
    <property type="gene ID" value="AET1Gv21006200"/>
</dbReference>
<sequence>TSIPLSLPNPCGTAMGAVAGKTRVHGVARRCCTGGAGRCCRVDGGRGRGESGKVQPWRWGELRTAALGATAATTEATSGGAWSCNHGGDWELRRRRCWNRPVFLLERATGGATTVAAKCWNQQPWPPAGFFCVYQPLFLLEPLSIFAGTSDFHACEYRSIFLLGLQFLVQPVRKFVSTTHLFC</sequence>
<protein>
    <submittedName>
        <fullName evidence="1">Uncharacterized protein</fullName>
    </submittedName>
</protein>
<proteinExistence type="predicted"/>
<evidence type="ECO:0000313" key="1">
    <source>
        <dbReference type="EnsemblPlants" id="AET1Gv21006200.2"/>
    </source>
</evidence>
<dbReference type="EnsemblPlants" id="AET1Gv21006200.2">
    <property type="protein sequence ID" value="AET1Gv21006200.2"/>
    <property type="gene ID" value="AET1Gv21006200"/>
</dbReference>
<reference evidence="2" key="2">
    <citation type="journal article" date="2017" name="Nat. Plants">
        <title>The Aegilops tauschii genome reveals multiple impacts of transposons.</title>
        <authorList>
            <person name="Zhao G."/>
            <person name="Zou C."/>
            <person name="Li K."/>
            <person name="Wang K."/>
            <person name="Li T."/>
            <person name="Gao L."/>
            <person name="Zhang X."/>
            <person name="Wang H."/>
            <person name="Yang Z."/>
            <person name="Liu X."/>
            <person name="Jiang W."/>
            <person name="Mao L."/>
            <person name="Kong X."/>
            <person name="Jiao Y."/>
            <person name="Jia J."/>
        </authorList>
    </citation>
    <scope>NUCLEOTIDE SEQUENCE [LARGE SCALE GENOMIC DNA]</scope>
    <source>
        <strain evidence="2">cv. AL8/78</strain>
    </source>
</reference>
<reference evidence="1" key="5">
    <citation type="journal article" date="2021" name="G3 (Bethesda)">
        <title>Aegilops tauschii genome assembly Aet v5.0 features greater sequence contiguity and improved annotation.</title>
        <authorList>
            <person name="Wang L."/>
            <person name="Zhu T."/>
            <person name="Rodriguez J.C."/>
            <person name="Deal K.R."/>
            <person name="Dubcovsky J."/>
            <person name="McGuire P.E."/>
            <person name="Lux T."/>
            <person name="Spannagl M."/>
            <person name="Mayer K.F.X."/>
            <person name="Baldrich P."/>
            <person name="Meyers B.C."/>
            <person name="Huo N."/>
            <person name="Gu Y.Q."/>
            <person name="Zhou H."/>
            <person name="Devos K.M."/>
            <person name="Bennetzen J.L."/>
            <person name="Unver T."/>
            <person name="Budak H."/>
            <person name="Gulick P.J."/>
            <person name="Galiba G."/>
            <person name="Kalapos B."/>
            <person name="Nelson D.R."/>
            <person name="Li P."/>
            <person name="You F.M."/>
            <person name="Luo M.C."/>
            <person name="Dvorak J."/>
        </authorList>
    </citation>
    <scope>NUCLEOTIDE SEQUENCE [LARGE SCALE GENOMIC DNA]</scope>
    <source>
        <strain evidence="1">cv. AL8/78</strain>
    </source>
</reference>
<reference evidence="1" key="4">
    <citation type="submission" date="2019-03" db="UniProtKB">
        <authorList>
            <consortium name="EnsemblPlants"/>
        </authorList>
    </citation>
    <scope>IDENTIFICATION</scope>
</reference>
<evidence type="ECO:0000313" key="2">
    <source>
        <dbReference type="Proteomes" id="UP000015105"/>
    </source>
</evidence>
<dbReference type="AlphaFoldDB" id="A0A453A1I3"/>